<evidence type="ECO:0000256" key="2">
    <source>
        <dbReference type="ARBA" id="ARBA00010110"/>
    </source>
</evidence>
<dbReference type="FunFam" id="1.20.1530.20:FF:000009">
    <property type="entry name" value="Arsenite transporter, ACR3 family"/>
    <property type="match status" value="1"/>
</dbReference>
<feature type="transmembrane region" description="Helical" evidence="9">
    <location>
        <begin position="195"/>
        <end position="221"/>
    </location>
</feature>
<dbReference type="InterPro" id="IPR004706">
    <property type="entry name" value="Arsenical-R_Acr3"/>
</dbReference>
<comment type="similarity">
    <text evidence="2">Belongs to the arsenical resistance-3 (ACR3) (TC 2.A.59) family.</text>
</comment>
<dbReference type="EMBL" id="ADBJ01000037">
    <property type="protein sequence ID" value="EFA79047.1"/>
    <property type="molecule type" value="Genomic_DNA"/>
</dbReference>
<evidence type="ECO:0000313" key="12">
    <source>
        <dbReference type="Proteomes" id="UP000001396"/>
    </source>
</evidence>
<name>D3BIE7_HETP5</name>
<keyword evidence="7 9" id="KW-1133">Transmembrane helix</keyword>
<feature type="transmembrane region" description="Helical" evidence="9">
    <location>
        <begin position="29"/>
        <end position="50"/>
    </location>
</feature>
<evidence type="ECO:0000256" key="9">
    <source>
        <dbReference type="SAM" id="Phobius"/>
    </source>
</evidence>
<dbReference type="GO" id="GO:0005886">
    <property type="term" value="C:plasma membrane"/>
    <property type="evidence" value="ECO:0007669"/>
    <property type="project" value="UniProtKB-SubCell"/>
</dbReference>
<accession>D3BIE7</accession>
<dbReference type="SMART" id="SM00226">
    <property type="entry name" value="LMWPc"/>
    <property type="match status" value="1"/>
</dbReference>
<dbReference type="STRING" id="670386.D3BIE7"/>
<evidence type="ECO:0000256" key="6">
    <source>
        <dbReference type="ARBA" id="ARBA00022849"/>
    </source>
</evidence>
<dbReference type="InterPro" id="IPR023485">
    <property type="entry name" value="Ptyr_pPase"/>
</dbReference>
<feature type="transmembrane region" description="Helical" evidence="9">
    <location>
        <begin position="164"/>
        <end position="183"/>
    </location>
</feature>
<feature type="domain" description="Phosphotyrosine protein phosphatase I" evidence="10">
    <location>
        <begin position="447"/>
        <end position="574"/>
    </location>
</feature>
<feature type="transmembrane region" description="Helical" evidence="9">
    <location>
        <begin position="334"/>
        <end position="356"/>
    </location>
</feature>
<feature type="transmembrane region" description="Helical" evidence="9">
    <location>
        <begin position="135"/>
        <end position="158"/>
    </location>
</feature>
<dbReference type="InParanoid" id="D3BIE7"/>
<keyword evidence="12" id="KW-1185">Reference proteome</keyword>
<feature type="transmembrane region" description="Helical" evidence="9">
    <location>
        <begin position="62"/>
        <end position="81"/>
    </location>
</feature>
<evidence type="ECO:0000256" key="7">
    <source>
        <dbReference type="ARBA" id="ARBA00022989"/>
    </source>
</evidence>
<feature type="transmembrane region" description="Helical" evidence="9">
    <location>
        <begin position="233"/>
        <end position="253"/>
    </location>
</feature>
<dbReference type="GO" id="GO:0015297">
    <property type="term" value="F:antiporter activity"/>
    <property type="evidence" value="ECO:0007669"/>
    <property type="project" value="InterPro"/>
</dbReference>
<dbReference type="GeneID" id="31363996"/>
<comment type="subcellular location">
    <subcellularLocation>
        <location evidence="1">Cell membrane</location>
        <topology evidence="1">Multi-pass membrane protein</topology>
    </subcellularLocation>
</comment>
<evidence type="ECO:0000256" key="8">
    <source>
        <dbReference type="ARBA" id="ARBA00023136"/>
    </source>
</evidence>
<keyword evidence="6" id="KW-0059">Arsenical resistance</keyword>
<feature type="transmembrane region" description="Helical" evidence="9">
    <location>
        <begin position="274"/>
        <end position="293"/>
    </location>
</feature>
<dbReference type="Pfam" id="PF01758">
    <property type="entry name" value="SBF"/>
    <property type="match status" value="1"/>
</dbReference>
<evidence type="ECO:0000313" key="11">
    <source>
        <dbReference type="EMBL" id="EFA79047.1"/>
    </source>
</evidence>
<feature type="transmembrane region" description="Helical" evidence="9">
    <location>
        <begin position="299"/>
        <end position="322"/>
    </location>
</feature>
<dbReference type="RefSeq" id="XP_020431170.1">
    <property type="nucleotide sequence ID" value="XM_020579331.1"/>
</dbReference>
<dbReference type="GO" id="GO:0015104">
    <property type="term" value="F:antimonite transmembrane transporter activity"/>
    <property type="evidence" value="ECO:0007669"/>
    <property type="project" value="TreeGrafter"/>
</dbReference>
<evidence type="ECO:0000256" key="4">
    <source>
        <dbReference type="ARBA" id="ARBA00022475"/>
    </source>
</evidence>
<dbReference type="NCBIfam" id="TIGR00832">
    <property type="entry name" value="acr3"/>
    <property type="match status" value="1"/>
</dbReference>
<dbReference type="InterPro" id="IPR038770">
    <property type="entry name" value="Na+/solute_symporter_sf"/>
</dbReference>
<protein>
    <recommendedName>
        <fullName evidence="10">Phosphotyrosine protein phosphatase I domain-containing protein</fullName>
    </recommendedName>
</protein>
<proteinExistence type="inferred from homology"/>
<evidence type="ECO:0000256" key="3">
    <source>
        <dbReference type="ARBA" id="ARBA00022448"/>
    </source>
</evidence>
<sequence length="612" mass="69716">MQILWLVKFSYVFKWNIFILLDKTRGCDYIYSFSFSAIAVVQYILINSYYKMMKGLSLVDKLLPLWILLFMTAGILIGYYVPSVEDAFSRSTLASVSLPIAVGLLLMMYPVFCRIHYEKLASKFVKDRSFFIRQIGVSLVVNWIVAPLVMVAIAWATLPDLVHYRSGVILVGVARCIAMVLIWNHLAKGNDEFCALVVAINSVIQMFFYGPLSYFFVVILGGGSNIHINMWTVIRSVLIYMGIPLVAGILTRFSFKRFAWYERYYLPEVGRMSLLALLYVIIVMFAIQGRQIIDNIGEVIRTSVPLLIYFMVMFTSIFVYCYKTQVPYEIAVPQSFTAASNNFELAIAVAVGTYGIQSKEALAATIGPLIEVPVLVALVYVALFIQKRWYHKIKKSSENGNQLEETVQQQVFQQPDKEENVRCCLDNNECCDIPSIPPKESILRNRKKIIFACVHNAGRSQMAATFFKLHNRHTDTVGVSAGTNPADHVHPVVQETMSELGIDLSSNVPKKLTKELATESCMIVTMGCEEQCPYVLGVKIVDWHIEDPKNKPADQNNVREHINDKKRMKTIAVTLCISKVSLLYHPMNWLVVKNWWNIVNNYLKQIHYLNYK</sequence>
<dbReference type="PANTHER" id="PTHR43057:SF1">
    <property type="entry name" value="ARSENICAL-RESISTANCE PROTEIN 3"/>
    <property type="match status" value="1"/>
</dbReference>
<comment type="caution">
    <text evidence="11">The sequence shown here is derived from an EMBL/GenBank/DDBJ whole genome shotgun (WGS) entry which is preliminary data.</text>
</comment>
<dbReference type="GO" id="GO:0046685">
    <property type="term" value="P:response to arsenic-containing substance"/>
    <property type="evidence" value="ECO:0007669"/>
    <property type="project" value="UniProtKB-KW"/>
</dbReference>
<keyword evidence="4" id="KW-1003">Cell membrane</keyword>
<dbReference type="InterPro" id="IPR036196">
    <property type="entry name" value="Ptyr_pPase_sf"/>
</dbReference>
<dbReference type="Gene3D" id="3.40.50.2300">
    <property type="match status" value="1"/>
</dbReference>
<reference evidence="11 12" key="1">
    <citation type="journal article" date="2011" name="Genome Res.">
        <title>Phylogeny-wide analysis of social amoeba genomes highlights ancient origins for complex intercellular communication.</title>
        <authorList>
            <person name="Heidel A.J."/>
            <person name="Lawal H.M."/>
            <person name="Felder M."/>
            <person name="Schilde C."/>
            <person name="Helps N.R."/>
            <person name="Tunggal B."/>
            <person name="Rivero F."/>
            <person name="John U."/>
            <person name="Schleicher M."/>
            <person name="Eichinger L."/>
            <person name="Platzer M."/>
            <person name="Noegel A.A."/>
            <person name="Schaap P."/>
            <person name="Gloeckner G."/>
        </authorList>
    </citation>
    <scope>NUCLEOTIDE SEQUENCE [LARGE SCALE GENOMIC DNA]</scope>
    <source>
        <strain evidence="12">ATCC 26659 / Pp 5 / PN500</strain>
    </source>
</reference>
<evidence type="ECO:0000256" key="1">
    <source>
        <dbReference type="ARBA" id="ARBA00004651"/>
    </source>
</evidence>
<keyword evidence="8 9" id="KW-0472">Membrane</keyword>
<feature type="transmembrane region" description="Helical" evidence="9">
    <location>
        <begin position="362"/>
        <end position="385"/>
    </location>
</feature>
<organism evidence="11 12">
    <name type="scientific">Heterostelium pallidum (strain ATCC 26659 / Pp 5 / PN500)</name>
    <name type="common">Cellular slime mold</name>
    <name type="synonym">Polysphondylium pallidum</name>
    <dbReference type="NCBI Taxonomy" id="670386"/>
    <lineage>
        <taxon>Eukaryota</taxon>
        <taxon>Amoebozoa</taxon>
        <taxon>Evosea</taxon>
        <taxon>Eumycetozoa</taxon>
        <taxon>Dictyostelia</taxon>
        <taxon>Acytosteliales</taxon>
        <taxon>Acytosteliaceae</taxon>
        <taxon>Heterostelium</taxon>
    </lineage>
</organism>
<dbReference type="Pfam" id="PF01451">
    <property type="entry name" value="LMWPc"/>
    <property type="match status" value="1"/>
</dbReference>
<keyword evidence="3" id="KW-0813">Transport</keyword>
<evidence type="ECO:0000256" key="5">
    <source>
        <dbReference type="ARBA" id="ARBA00022692"/>
    </source>
</evidence>
<dbReference type="GO" id="GO:0015105">
    <property type="term" value="F:arsenite transmembrane transporter activity"/>
    <property type="evidence" value="ECO:0007669"/>
    <property type="project" value="TreeGrafter"/>
</dbReference>
<dbReference type="Proteomes" id="UP000001396">
    <property type="component" value="Unassembled WGS sequence"/>
</dbReference>
<dbReference type="PANTHER" id="PTHR43057">
    <property type="entry name" value="ARSENITE EFFLUX TRANSPORTER"/>
    <property type="match status" value="1"/>
</dbReference>
<dbReference type="SUPFAM" id="SSF52788">
    <property type="entry name" value="Phosphotyrosine protein phosphatases I"/>
    <property type="match status" value="1"/>
</dbReference>
<evidence type="ECO:0000259" key="10">
    <source>
        <dbReference type="SMART" id="SM00226"/>
    </source>
</evidence>
<dbReference type="Gene3D" id="1.20.1530.20">
    <property type="match status" value="1"/>
</dbReference>
<feature type="transmembrane region" description="Helical" evidence="9">
    <location>
        <begin position="93"/>
        <end position="115"/>
    </location>
</feature>
<keyword evidence="5 9" id="KW-0812">Transmembrane</keyword>
<gene>
    <name evidence="11" type="ORF">PPL_08517</name>
</gene>
<dbReference type="InterPro" id="IPR002657">
    <property type="entry name" value="BilAc:Na_symport/Acr3"/>
</dbReference>
<dbReference type="AlphaFoldDB" id="D3BIE7"/>